<feature type="compositionally biased region" description="Basic and acidic residues" evidence="1">
    <location>
        <begin position="1"/>
        <end position="19"/>
    </location>
</feature>
<dbReference type="Proteomes" id="UP000595140">
    <property type="component" value="Unassembled WGS sequence"/>
</dbReference>
<evidence type="ECO:0000313" key="2">
    <source>
        <dbReference type="EMBL" id="VFQ85049.1"/>
    </source>
</evidence>
<accession>A0A484M917</accession>
<name>A0A484M917_9ASTE</name>
<protein>
    <submittedName>
        <fullName evidence="2">Uncharacterized protein</fullName>
    </submittedName>
</protein>
<dbReference type="AlphaFoldDB" id="A0A484M917"/>
<evidence type="ECO:0000313" key="3">
    <source>
        <dbReference type="Proteomes" id="UP000595140"/>
    </source>
</evidence>
<dbReference type="EMBL" id="OOIL02002819">
    <property type="protein sequence ID" value="VFQ85049.1"/>
    <property type="molecule type" value="Genomic_DNA"/>
</dbReference>
<gene>
    <name evidence="2" type="ORF">CCAM_LOCUS26825</name>
</gene>
<reference evidence="2 3" key="1">
    <citation type="submission" date="2018-04" db="EMBL/GenBank/DDBJ databases">
        <authorList>
            <person name="Vogel A."/>
        </authorList>
    </citation>
    <scope>NUCLEOTIDE SEQUENCE [LARGE SCALE GENOMIC DNA]</scope>
</reference>
<sequence length="187" mass="20770">MKVQVKPRETDDLAAREATLRTGDTSTCGPYNIEKWRSPQPPNPSASPLKEAKAAYQKAEKAEEKLMEHYAAYQKLYAKRDGLLKASKEADAQAQEKIQELEGEKAELKEKAAQSADEIAQLRAELEKERADQASFAAASAAQEPEQFAARAIPDRETAIRFFHDLFKHEVSAKVVDEIGTFGFESG</sequence>
<evidence type="ECO:0000256" key="1">
    <source>
        <dbReference type="SAM" id="MobiDB-lite"/>
    </source>
</evidence>
<organism evidence="2 3">
    <name type="scientific">Cuscuta campestris</name>
    <dbReference type="NCBI Taxonomy" id="132261"/>
    <lineage>
        <taxon>Eukaryota</taxon>
        <taxon>Viridiplantae</taxon>
        <taxon>Streptophyta</taxon>
        <taxon>Embryophyta</taxon>
        <taxon>Tracheophyta</taxon>
        <taxon>Spermatophyta</taxon>
        <taxon>Magnoliopsida</taxon>
        <taxon>eudicotyledons</taxon>
        <taxon>Gunneridae</taxon>
        <taxon>Pentapetalae</taxon>
        <taxon>asterids</taxon>
        <taxon>lamiids</taxon>
        <taxon>Solanales</taxon>
        <taxon>Convolvulaceae</taxon>
        <taxon>Cuscuteae</taxon>
        <taxon>Cuscuta</taxon>
        <taxon>Cuscuta subgen. Grammica</taxon>
        <taxon>Cuscuta sect. Cleistogrammica</taxon>
    </lineage>
</organism>
<proteinExistence type="predicted"/>
<keyword evidence="3" id="KW-1185">Reference proteome</keyword>
<feature type="region of interest" description="Disordered" evidence="1">
    <location>
        <begin position="1"/>
        <end position="53"/>
    </location>
</feature>